<dbReference type="PANTHER" id="PTHR34203">
    <property type="entry name" value="METHYLTRANSFERASE, FKBM FAMILY PROTEIN"/>
    <property type="match status" value="1"/>
</dbReference>
<dbReference type="GO" id="GO:0008168">
    <property type="term" value="F:methyltransferase activity"/>
    <property type="evidence" value="ECO:0007669"/>
    <property type="project" value="UniProtKB-KW"/>
</dbReference>
<protein>
    <submittedName>
        <fullName evidence="2">FkbM family methyltransferase</fullName>
    </submittedName>
</protein>
<keyword evidence="2" id="KW-0489">Methyltransferase</keyword>
<organism evidence="2 3">
    <name type="scientific">Microvirga terricola</name>
    <dbReference type="NCBI Taxonomy" id="2719797"/>
    <lineage>
        <taxon>Bacteria</taxon>
        <taxon>Pseudomonadati</taxon>
        <taxon>Pseudomonadota</taxon>
        <taxon>Alphaproteobacteria</taxon>
        <taxon>Hyphomicrobiales</taxon>
        <taxon>Methylobacteriaceae</taxon>
        <taxon>Microvirga</taxon>
    </lineage>
</organism>
<accession>A0ABX0VBQ4</accession>
<dbReference type="CDD" id="cd02440">
    <property type="entry name" value="AdoMet_MTases"/>
    <property type="match status" value="1"/>
</dbReference>
<dbReference type="InterPro" id="IPR006342">
    <property type="entry name" value="FkbM_mtfrase"/>
</dbReference>
<dbReference type="Pfam" id="PF05050">
    <property type="entry name" value="Methyltransf_21"/>
    <property type="match status" value="1"/>
</dbReference>
<feature type="domain" description="Methyltransferase FkbM" evidence="1">
    <location>
        <begin position="101"/>
        <end position="232"/>
    </location>
</feature>
<dbReference type="InterPro" id="IPR052514">
    <property type="entry name" value="SAM-dependent_MTase"/>
</dbReference>
<keyword evidence="2" id="KW-0808">Transferase</keyword>
<dbReference type="Gene3D" id="3.40.50.150">
    <property type="entry name" value="Vaccinia Virus protein VP39"/>
    <property type="match status" value="1"/>
</dbReference>
<name>A0ABX0VBQ4_9HYPH</name>
<dbReference type="PANTHER" id="PTHR34203:SF15">
    <property type="entry name" value="SLL1173 PROTEIN"/>
    <property type="match status" value="1"/>
</dbReference>
<dbReference type="EMBL" id="JAATJS010000003">
    <property type="protein sequence ID" value="NIX77128.1"/>
    <property type="molecule type" value="Genomic_DNA"/>
</dbReference>
<evidence type="ECO:0000313" key="2">
    <source>
        <dbReference type="EMBL" id="NIX77128.1"/>
    </source>
</evidence>
<dbReference type="SUPFAM" id="SSF53335">
    <property type="entry name" value="S-adenosyl-L-methionine-dependent methyltransferases"/>
    <property type="match status" value="1"/>
</dbReference>
<reference evidence="2 3" key="1">
    <citation type="submission" date="2020-03" db="EMBL/GenBank/DDBJ databases">
        <title>The genome sequence of Microvirga sp. c23x22.</title>
        <authorList>
            <person name="Zhang X."/>
        </authorList>
    </citation>
    <scope>NUCLEOTIDE SEQUENCE [LARGE SCALE GENOMIC DNA]</scope>
    <source>
        <strain evidence="3">c23x22</strain>
    </source>
</reference>
<dbReference type="Proteomes" id="UP000707352">
    <property type="component" value="Unassembled WGS sequence"/>
</dbReference>
<comment type="caution">
    <text evidence="2">The sequence shown here is derived from an EMBL/GenBank/DDBJ whole genome shotgun (WGS) entry which is preliminary data.</text>
</comment>
<dbReference type="GO" id="GO:0032259">
    <property type="term" value="P:methylation"/>
    <property type="evidence" value="ECO:0007669"/>
    <property type="project" value="UniProtKB-KW"/>
</dbReference>
<dbReference type="NCBIfam" id="TIGR01444">
    <property type="entry name" value="fkbM_fam"/>
    <property type="match status" value="1"/>
</dbReference>
<gene>
    <name evidence="2" type="ORF">HB375_10940</name>
</gene>
<dbReference type="RefSeq" id="WP_167673015.1">
    <property type="nucleotide sequence ID" value="NZ_JAATJS010000003.1"/>
</dbReference>
<sequence>MVSMNSGSLKRMSARVQSVAHKLRWGIRSVGIAETIHGSARLMKLRLQHPKRSEVSLRSGPVLEFDYPSQSPPVLVMFGDFIDPEFSFLRQVSRPDWVVVDVGAAIGQFTIFAATLPCAVVHAYEPSGANIATLKRNIERNHVAGKVTVNQMALSNEDGSAVFETAEQTWMSQLSSAGSAGGEIVPVRTLTGELERSGISHLSVLKINVAGFEPKVLEGALPFLAEGRVDILVLLLGLPSLQWYERIASSGYRFFYYHPLEKKLYEIKSFDERSVLYHRPWPARHIIAIHSSAIAACITSGVEICCPLPTQNV</sequence>
<keyword evidence="3" id="KW-1185">Reference proteome</keyword>
<evidence type="ECO:0000313" key="3">
    <source>
        <dbReference type="Proteomes" id="UP000707352"/>
    </source>
</evidence>
<evidence type="ECO:0000259" key="1">
    <source>
        <dbReference type="Pfam" id="PF05050"/>
    </source>
</evidence>
<proteinExistence type="predicted"/>
<dbReference type="InterPro" id="IPR029063">
    <property type="entry name" value="SAM-dependent_MTases_sf"/>
</dbReference>